<dbReference type="InterPro" id="IPR050582">
    <property type="entry name" value="HAD-like_SerB"/>
</dbReference>
<sequence length="241" mass="26627">MSMGNDVDIIFDFDYTLVDHESTVEVLKAALHDHPDSAERLDRIARIAPKALSGKASIGELLKLMSVATHVRAHHIDQYVEKAIRSIPAVLLETLGRLREDGVGLHIISGGYTEWIVPTAREWGIAHQNVAANQFLWAGKRVLLTRPSPLLSSSKGKSEIVRRWRAAGRLKGRTLIVGDGASDFQVYKNGCVDGFVCADYFIEQPLTQLPDNVLRASEPAQVYAHIQTVLGNLQRPPTCSR</sequence>
<gene>
    <name evidence="11" type="ORF">F3K53_02150</name>
</gene>
<name>A0A5M8FWZ4_PSEVE</name>
<dbReference type="PANTHER" id="PTHR43344:SF2">
    <property type="entry name" value="PHOSPHOSERINE PHOSPHATASE"/>
    <property type="match status" value="1"/>
</dbReference>
<dbReference type="Gene3D" id="3.40.50.1000">
    <property type="entry name" value="HAD superfamily/HAD-like"/>
    <property type="match status" value="1"/>
</dbReference>
<reference evidence="11 12" key="1">
    <citation type="submission" date="2019-09" db="EMBL/GenBank/DDBJ databases">
        <title>Genomic sequencing of 4 copper resistant soil isolates.</title>
        <authorList>
            <person name="Havryliuk O."/>
        </authorList>
    </citation>
    <scope>NUCLEOTIDE SEQUENCE [LARGE SCALE GENOMIC DNA]</scope>
    <source>
        <strain evidence="11 12">UKR4</strain>
    </source>
</reference>
<evidence type="ECO:0000256" key="6">
    <source>
        <dbReference type="ARBA" id="ARBA00022801"/>
    </source>
</evidence>
<dbReference type="EMBL" id="VWXT01000029">
    <property type="protein sequence ID" value="KAA6188348.1"/>
    <property type="molecule type" value="Genomic_DNA"/>
</dbReference>
<dbReference type="PANTHER" id="PTHR43344">
    <property type="entry name" value="PHOSPHOSERINE PHOSPHATASE"/>
    <property type="match status" value="1"/>
</dbReference>
<dbReference type="SUPFAM" id="SSF56784">
    <property type="entry name" value="HAD-like"/>
    <property type="match status" value="1"/>
</dbReference>
<dbReference type="InterPro" id="IPR023214">
    <property type="entry name" value="HAD_sf"/>
</dbReference>
<comment type="catalytic activity">
    <reaction evidence="9">
        <text>O-phospho-L-serine + H2O = L-serine + phosphate</text>
        <dbReference type="Rhea" id="RHEA:21208"/>
        <dbReference type="ChEBI" id="CHEBI:15377"/>
        <dbReference type="ChEBI" id="CHEBI:33384"/>
        <dbReference type="ChEBI" id="CHEBI:43474"/>
        <dbReference type="ChEBI" id="CHEBI:57524"/>
        <dbReference type="EC" id="3.1.3.3"/>
    </reaction>
</comment>
<comment type="pathway">
    <text evidence="2">Amino-acid biosynthesis; L-serine biosynthesis; L-serine from 3-phospho-D-glycerate: step 3/3.</text>
</comment>
<evidence type="ECO:0000256" key="10">
    <source>
        <dbReference type="ARBA" id="ARBA00048523"/>
    </source>
</evidence>
<dbReference type="NCBIfam" id="TIGR01488">
    <property type="entry name" value="HAD-SF-IB"/>
    <property type="match status" value="1"/>
</dbReference>
<organism evidence="11 12">
    <name type="scientific">Pseudomonas veronii</name>
    <dbReference type="NCBI Taxonomy" id="76761"/>
    <lineage>
        <taxon>Bacteria</taxon>
        <taxon>Pseudomonadati</taxon>
        <taxon>Pseudomonadota</taxon>
        <taxon>Gammaproteobacteria</taxon>
        <taxon>Pseudomonadales</taxon>
        <taxon>Pseudomonadaceae</taxon>
        <taxon>Pseudomonas</taxon>
    </lineage>
</organism>
<dbReference type="GO" id="GO:0036424">
    <property type="term" value="F:L-phosphoserine phosphatase activity"/>
    <property type="evidence" value="ECO:0007669"/>
    <property type="project" value="TreeGrafter"/>
</dbReference>
<dbReference type="AlphaFoldDB" id="A0A5M8FWZ4"/>
<evidence type="ECO:0000313" key="12">
    <source>
        <dbReference type="Proteomes" id="UP000323909"/>
    </source>
</evidence>
<dbReference type="Proteomes" id="UP000323909">
    <property type="component" value="Unassembled WGS sequence"/>
</dbReference>
<evidence type="ECO:0000256" key="2">
    <source>
        <dbReference type="ARBA" id="ARBA00005135"/>
    </source>
</evidence>
<evidence type="ECO:0000256" key="7">
    <source>
        <dbReference type="ARBA" id="ARBA00022842"/>
    </source>
</evidence>
<keyword evidence="5" id="KW-0479">Metal-binding</keyword>
<comment type="cofactor">
    <cofactor evidence="1">
        <name>Mg(2+)</name>
        <dbReference type="ChEBI" id="CHEBI:18420"/>
    </cofactor>
</comment>
<accession>A0A5M8FWZ4</accession>
<keyword evidence="8" id="KW-0718">Serine biosynthesis</keyword>
<evidence type="ECO:0000256" key="4">
    <source>
        <dbReference type="ARBA" id="ARBA00022605"/>
    </source>
</evidence>
<dbReference type="EC" id="3.1.3.3" evidence="3"/>
<dbReference type="InterPro" id="IPR036412">
    <property type="entry name" value="HAD-like_sf"/>
</dbReference>
<dbReference type="Pfam" id="PF12710">
    <property type="entry name" value="HAD"/>
    <property type="match status" value="1"/>
</dbReference>
<dbReference type="GO" id="GO:0000287">
    <property type="term" value="F:magnesium ion binding"/>
    <property type="evidence" value="ECO:0007669"/>
    <property type="project" value="TreeGrafter"/>
</dbReference>
<evidence type="ECO:0000313" key="11">
    <source>
        <dbReference type="EMBL" id="KAA6188348.1"/>
    </source>
</evidence>
<dbReference type="GO" id="GO:0006564">
    <property type="term" value="P:L-serine biosynthetic process"/>
    <property type="evidence" value="ECO:0007669"/>
    <property type="project" value="UniProtKB-KW"/>
</dbReference>
<dbReference type="Gene3D" id="1.10.150.210">
    <property type="entry name" value="Phosphoserine phosphatase, domain 2"/>
    <property type="match status" value="1"/>
</dbReference>
<proteinExistence type="predicted"/>
<keyword evidence="4" id="KW-0028">Amino-acid biosynthesis</keyword>
<evidence type="ECO:0000256" key="8">
    <source>
        <dbReference type="ARBA" id="ARBA00023299"/>
    </source>
</evidence>
<comment type="catalytic activity">
    <reaction evidence="10">
        <text>O-phospho-D-serine + H2O = D-serine + phosphate</text>
        <dbReference type="Rhea" id="RHEA:24873"/>
        <dbReference type="ChEBI" id="CHEBI:15377"/>
        <dbReference type="ChEBI" id="CHEBI:35247"/>
        <dbReference type="ChEBI" id="CHEBI:43474"/>
        <dbReference type="ChEBI" id="CHEBI:58680"/>
        <dbReference type="EC" id="3.1.3.3"/>
    </reaction>
</comment>
<comment type="caution">
    <text evidence="11">The sequence shown here is derived from an EMBL/GenBank/DDBJ whole genome shotgun (WGS) entry which is preliminary data.</text>
</comment>
<evidence type="ECO:0000256" key="5">
    <source>
        <dbReference type="ARBA" id="ARBA00022723"/>
    </source>
</evidence>
<evidence type="ECO:0000256" key="1">
    <source>
        <dbReference type="ARBA" id="ARBA00001946"/>
    </source>
</evidence>
<evidence type="ECO:0000256" key="3">
    <source>
        <dbReference type="ARBA" id="ARBA00012640"/>
    </source>
</evidence>
<dbReference type="RefSeq" id="WP_024073442.1">
    <property type="nucleotide sequence ID" value="NZ_VWXT01000029.1"/>
</dbReference>
<protein>
    <recommendedName>
        <fullName evidence="3">phosphoserine phosphatase</fullName>
        <ecNumber evidence="3">3.1.3.3</ecNumber>
    </recommendedName>
</protein>
<keyword evidence="7" id="KW-0460">Magnesium</keyword>
<keyword evidence="6" id="KW-0378">Hydrolase</keyword>
<dbReference type="GO" id="GO:0005737">
    <property type="term" value="C:cytoplasm"/>
    <property type="evidence" value="ECO:0007669"/>
    <property type="project" value="TreeGrafter"/>
</dbReference>
<evidence type="ECO:0000256" key="9">
    <source>
        <dbReference type="ARBA" id="ARBA00048138"/>
    </source>
</evidence>